<accession>A0A2K3L792</accession>
<evidence type="ECO:0000313" key="2">
    <source>
        <dbReference type="EMBL" id="PNX74407.1"/>
    </source>
</evidence>
<keyword evidence="1" id="KW-0175">Coiled coil</keyword>
<reference evidence="2 3" key="1">
    <citation type="journal article" date="2014" name="Am. J. Bot.">
        <title>Genome assembly and annotation for red clover (Trifolium pratense; Fabaceae).</title>
        <authorList>
            <person name="Istvanek J."/>
            <person name="Jaros M."/>
            <person name="Krenek A."/>
            <person name="Repkova J."/>
        </authorList>
    </citation>
    <scope>NUCLEOTIDE SEQUENCE [LARGE SCALE GENOMIC DNA]</scope>
    <source>
        <strain evidence="3">cv. Tatra</strain>
        <tissue evidence="2">Young leaves</tissue>
    </source>
</reference>
<name>A0A2K3L792_TRIPR</name>
<dbReference type="ExpressionAtlas" id="A0A2K3L792">
    <property type="expression patterns" value="baseline"/>
</dbReference>
<dbReference type="AlphaFoldDB" id="A0A2K3L792"/>
<dbReference type="GO" id="GO:0005634">
    <property type="term" value="C:nucleus"/>
    <property type="evidence" value="ECO:0007669"/>
    <property type="project" value="TreeGrafter"/>
</dbReference>
<sequence length="175" mass="20432">MHITVSAHVEELEKEIVESREKIEFFRAKMQELVLYKSRCDNRLNEIIERISADKHEVENLTKKYEAKYKQVGDVSSKLTTEEATFRDIQEKKIELYQGIVKLEQDVNTDDTVQGRADRIQSALDELVKSLNERCKQYGLRAKPTTLVELPFGWQPGIQEGAADWDEDWDKLEDK</sequence>
<feature type="coiled-coil region" evidence="1">
    <location>
        <begin position="9"/>
        <end position="68"/>
    </location>
</feature>
<dbReference type="GO" id="GO:0005737">
    <property type="term" value="C:cytoplasm"/>
    <property type="evidence" value="ECO:0007669"/>
    <property type="project" value="TreeGrafter"/>
</dbReference>
<reference evidence="2 3" key="2">
    <citation type="journal article" date="2017" name="Front. Plant Sci.">
        <title>Gene Classification and Mining of Molecular Markers Useful in Red Clover (Trifolium pratense) Breeding.</title>
        <authorList>
            <person name="Istvanek J."/>
            <person name="Dluhosova J."/>
            <person name="Dluhos P."/>
            <person name="Patkova L."/>
            <person name="Nedelnik J."/>
            <person name="Repkova J."/>
        </authorList>
    </citation>
    <scope>NUCLEOTIDE SEQUENCE [LARGE SCALE GENOMIC DNA]</scope>
    <source>
        <strain evidence="3">cv. Tatra</strain>
        <tissue evidence="2">Young leaves</tissue>
    </source>
</reference>
<evidence type="ECO:0000256" key="1">
    <source>
        <dbReference type="SAM" id="Coils"/>
    </source>
</evidence>
<feature type="non-terminal residue" evidence="2">
    <location>
        <position position="175"/>
    </location>
</feature>
<dbReference type="PANTHER" id="PTHR11216:SF161">
    <property type="entry name" value="CALCIUM-BINDING EF HAND FAMILY PROTEIN"/>
    <property type="match status" value="1"/>
</dbReference>
<comment type="caution">
    <text evidence="2">The sequence shown here is derived from an EMBL/GenBank/DDBJ whole genome shotgun (WGS) entry which is preliminary data.</text>
</comment>
<dbReference type="Proteomes" id="UP000236291">
    <property type="component" value="Unassembled WGS sequence"/>
</dbReference>
<protein>
    <submittedName>
        <fullName evidence="2">Putative calcium-binding protein</fullName>
    </submittedName>
</protein>
<dbReference type="EMBL" id="ASHM01027469">
    <property type="protein sequence ID" value="PNX74407.1"/>
    <property type="molecule type" value="Genomic_DNA"/>
</dbReference>
<organism evidence="2 3">
    <name type="scientific">Trifolium pratense</name>
    <name type="common">Red clover</name>
    <dbReference type="NCBI Taxonomy" id="57577"/>
    <lineage>
        <taxon>Eukaryota</taxon>
        <taxon>Viridiplantae</taxon>
        <taxon>Streptophyta</taxon>
        <taxon>Embryophyta</taxon>
        <taxon>Tracheophyta</taxon>
        <taxon>Spermatophyta</taxon>
        <taxon>Magnoliopsida</taxon>
        <taxon>eudicotyledons</taxon>
        <taxon>Gunneridae</taxon>
        <taxon>Pentapetalae</taxon>
        <taxon>rosids</taxon>
        <taxon>fabids</taxon>
        <taxon>Fabales</taxon>
        <taxon>Fabaceae</taxon>
        <taxon>Papilionoideae</taxon>
        <taxon>50 kb inversion clade</taxon>
        <taxon>NPAAA clade</taxon>
        <taxon>Hologalegina</taxon>
        <taxon>IRL clade</taxon>
        <taxon>Trifolieae</taxon>
        <taxon>Trifolium</taxon>
    </lineage>
</organism>
<proteinExistence type="predicted"/>
<dbReference type="PANTHER" id="PTHR11216">
    <property type="entry name" value="EH DOMAIN"/>
    <property type="match status" value="1"/>
</dbReference>
<dbReference type="GO" id="GO:0016197">
    <property type="term" value="P:endosomal transport"/>
    <property type="evidence" value="ECO:0007669"/>
    <property type="project" value="TreeGrafter"/>
</dbReference>
<evidence type="ECO:0000313" key="3">
    <source>
        <dbReference type="Proteomes" id="UP000236291"/>
    </source>
</evidence>
<gene>
    <name evidence="2" type="ORF">L195_g030326</name>
</gene>
<dbReference type="STRING" id="57577.A0A2K3L792"/>
<dbReference type="GO" id="GO:0005886">
    <property type="term" value="C:plasma membrane"/>
    <property type="evidence" value="ECO:0007669"/>
    <property type="project" value="TreeGrafter"/>
</dbReference>
<dbReference type="GO" id="GO:0006897">
    <property type="term" value="P:endocytosis"/>
    <property type="evidence" value="ECO:0007669"/>
    <property type="project" value="TreeGrafter"/>
</dbReference>